<gene>
    <name evidence="2" type="ORF">MCOS_LOCUS6846</name>
</gene>
<feature type="region of interest" description="Disordered" evidence="1">
    <location>
        <begin position="94"/>
        <end position="115"/>
    </location>
</feature>
<organism evidence="2 3">
    <name type="scientific">Mesocestoides corti</name>
    <name type="common">Flatworm</name>
    <dbReference type="NCBI Taxonomy" id="53468"/>
    <lineage>
        <taxon>Eukaryota</taxon>
        <taxon>Metazoa</taxon>
        <taxon>Spiralia</taxon>
        <taxon>Lophotrochozoa</taxon>
        <taxon>Platyhelminthes</taxon>
        <taxon>Cestoda</taxon>
        <taxon>Eucestoda</taxon>
        <taxon>Cyclophyllidea</taxon>
        <taxon>Mesocestoididae</taxon>
        <taxon>Mesocestoides</taxon>
    </lineage>
</organism>
<protein>
    <submittedName>
        <fullName evidence="2">Uncharacterized protein</fullName>
    </submittedName>
</protein>
<dbReference type="AlphaFoldDB" id="A0A0R3UHL7"/>
<evidence type="ECO:0000256" key="1">
    <source>
        <dbReference type="SAM" id="MobiDB-lite"/>
    </source>
</evidence>
<dbReference type="OrthoDB" id="10448616at2759"/>
<sequence>MKAFGHPRDFQLTFSPNLPSHSRGFTAPSVIGSRLFLSIAGHPGEFLPSVLEASNKKEMLHYRWKDHRNSVGCELNEATQKVAPKKIMKQLNSGRNLQSDVKKSHSAADGPSKYIMLDPAKTSTGGCTWLEPPPLSKSEGGPILLLQQHVPPTEDQASQSHNLRPRLDTIVQPSISCKNPSHVCVYEDDFCQYNRSNQKTTSLQEAFRLRMQPFITRSEARQRYIKLNAQERRIRAEYHKGRAPLNRNVLPPNEELQLRRNAPDPLPPCPLNALTSWNETQYGFGTNTMQGGTVQYTLEYTFIPIRMRREAVG</sequence>
<dbReference type="EMBL" id="UXSR01005301">
    <property type="protein sequence ID" value="VDD80843.1"/>
    <property type="molecule type" value="Genomic_DNA"/>
</dbReference>
<evidence type="ECO:0000313" key="2">
    <source>
        <dbReference type="EMBL" id="VDD80843.1"/>
    </source>
</evidence>
<evidence type="ECO:0000313" key="3">
    <source>
        <dbReference type="Proteomes" id="UP000267029"/>
    </source>
</evidence>
<accession>A0A0R3UHL7</accession>
<keyword evidence="3" id="KW-1185">Reference proteome</keyword>
<reference evidence="2 3" key="1">
    <citation type="submission" date="2018-10" db="EMBL/GenBank/DDBJ databases">
        <authorList>
            <consortium name="Pathogen Informatics"/>
        </authorList>
    </citation>
    <scope>NUCLEOTIDE SEQUENCE [LARGE SCALE GENOMIC DNA]</scope>
</reference>
<name>A0A0R3UHL7_MESCO</name>
<dbReference type="Proteomes" id="UP000267029">
    <property type="component" value="Unassembled WGS sequence"/>
</dbReference>
<proteinExistence type="predicted"/>